<dbReference type="RefSeq" id="WP_211272581.1">
    <property type="nucleotide sequence ID" value="NZ_JBHSHF010000022.1"/>
</dbReference>
<sequence length="105" mass="11490">MMFGLFQTIPSITTTALEAELTKNITILDVRNPSEYRSGHIAKAINVPLNKISGYKGAKEAPIYLICQSGMRSKSAAKQLKKMGYNVINVRGGMSQWTGKIRGGK</sequence>
<dbReference type="Proteomes" id="UP000813384">
    <property type="component" value="Unassembled WGS sequence"/>
</dbReference>
<dbReference type="Pfam" id="PF00581">
    <property type="entry name" value="Rhodanese"/>
    <property type="match status" value="1"/>
</dbReference>
<evidence type="ECO:0000259" key="1">
    <source>
        <dbReference type="PROSITE" id="PS50206"/>
    </source>
</evidence>
<reference evidence="3 4" key="1">
    <citation type="submission" date="2014-12" db="EMBL/GenBank/DDBJ databases">
        <title>Draft genome sequences of 29 type strains of Enterococci.</title>
        <authorList>
            <person name="Zhong Z."/>
            <person name="Sun Z."/>
            <person name="Liu W."/>
            <person name="Zhang W."/>
            <person name="Zhang H."/>
        </authorList>
    </citation>
    <scope>NUCLEOTIDE SEQUENCE [LARGE SCALE GENOMIC DNA]</scope>
    <source>
        <strain evidence="3 4">DSM 17690</strain>
    </source>
</reference>
<evidence type="ECO:0000313" key="4">
    <source>
        <dbReference type="Proteomes" id="UP000182149"/>
    </source>
</evidence>
<evidence type="ECO:0000313" key="3">
    <source>
        <dbReference type="EMBL" id="OJG09754.1"/>
    </source>
</evidence>
<dbReference type="SUPFAM" id="SSF52821">
    <property type="entry name" value="Rhodanese/Cell cycle control phosphatase"/>
    <property type="match status" value="1"/>
</dbReference>
<keyword evidence="4" id="KW-1185">Reference proteome</keyword>
<dbReference type="InterPro" id="IPR001763">
    <property type="entry name" value="Rhodanese-like_dom"/>
</dbReference>
<reference evidence="2" key="3">
    <citation type="submission" date="2021-11" db="EMBL/GenBank/DDBJ databases">
        <authorList>
            <person name="Gilroy R."/>
        </authorList>
    </citation>
    <scope>NUCLEOTIDE SEQUENCE</scope>
    <source>
        <strain evidence="2">150</strain>
    </source>
</reference>
<dbReference type="InterPro" id="IPR050229">
    <property type="entry name" value="GlpE_sulfurtransferase"/>
</dbReference>
<dbReference type="EMBL" id="JAJJVO010000130">
    <property type="protein sequence ID" value="MCC9274342.1"/>
    <property type="molecule type" value="Genomic_DNA"/>
</dbReference>
<feature type="domain" description="Rhodanese" evidence="1">
    <location>
        <begin position="21"/>
        <end position="102"/>
    </location>
</feature>
<dbReference type="Proteomes" id="UP000182149">
    <property type="component" value="Unassembled WGS sequence"/>
</dbReference>
<reference evidence="2" key="2">
    <citation type="journal article" date="2021" name="PeerJ">
        <title>Extensive microbial diversity within the chicken gut microbiome revealed by metagenomics and culture.</title>
        <authorList>
            <person name="Gilroy R."/>
            <person name="Ravi A."/>
            <person name="Getino M."/>
            <person name="Pursley I."/>
            <person name="Horton D.L."/>
            <person name="Alikhan N.F."/>
            <person name="Baker D."/>
            <person name="Gharbi K."/>
            <person name="Hall N."/>
            <person name="Watson M."/>
            <person name="Adriaenssens E.M."/>
            <person name="Foster-Nyarko E."/>
            <person name="Jarju S."/>
            <person name="Secka A."/>
            <person name="Antonio M."/>
            <person name="Oren A."/>
            <person name="Chaudhuri R.R."/>
            <person name="La Ragione R."/>
            <person name="Hildebrand F."/>
            <person name="Pallen M.J."/>
        </authorList>
    </citation>
    <scope>NUCLEOTIDE SEQUENCE</scope>
    <source>
        <strain evidence="2">150</strain>
    </source>
</reference>
<dbReference type="EMBL" id="JXKD01000013">
    <property type="protein sequence ID" value="OJG09754.1"/>
    <property type="molecule type" value="Genomic_DNA"/>
</dbReference>
<dbReference type="Gene3D" id="3.40.250.10">
    <property type="entry name" value="Rhodanese-like domain"/>
    <property type="match status" value="1"/>
</dbReference>
<dbReference type="PANTHER" id="PTHR43031:SF17">
    <property type="entry name" value="SULFURTRANSFERASE YTWF-RELATED"/>
    <property type="match status" value="1"/>
</dbReference>
<dbReference type="PROSITE" id="PS50206">
    <property type="entry name" value="RHODANESE_3"/>
    <property type="match status" value="1"/>
</dbReference>
<name>A0A1L8QQL6_9ENTE</name>
<dbReference type="STRING" id="328396.RU93_GL000569"/>
<dbReference type="SMART" id="SM00450">
    <property type="entry name" value="RHOD"/>
    <property type="match status" value="1"/>
</dbReference>
<evidence type="ECO:0000313" key="2">
    <source>
        <dbReference type="EMBL" id="MCC9274342.1"/>
    </source>
</evidence>
<protein>
    <submittedName>
        <fullName evidence="3">Rhodanese family protein</fullName>
    </submittedName>
    <submittedName>
        <fullName evidence="2">Rhodanese-like domain-containing protein</fullName>
    </submittedName>
</protein>
<dbReference type="PANTHER" id="PTHR43031">
    <property type="entry name" value="FAD-DEPENDENT OXIDOREDUCTASE"/>
    <property type="match status" value="1"/>
</dbReference>
<dbReference type="InterPro" id="IPR036873">
    <property type="entry name" value="Rhodanese-like_dom_sf"/>
</dbReference>
<comment type="caution">
    <text evidence="3">The sequence shown here is derived from an EMBL/GenBank/DDBJ whole genome shotgun (WGS) entry which is preliminary data.</text>
</comment>
<dbReference type="CDD" id="cd00158">
    <property type="entry name" value="RHOD"/>
    <property type="match status" value="1"/>
</dbReference>
<organism evidence="3 4">
    <name type="scientific">Enterococcus aquimarinus</name>
    <dbReference type="NCBI Taxonomy" id="328396"/>
    <lineage>
        <taxon>Bacteria</taxon>
        <taxon>Bacillati</taxon>
        <taxon>Bacillota</taxon>
        <taxon>Bacilli</taxon>
        <taxon>Lactobacillales</taxon>
        <taxon>Enterococcaceae</taxon>
        <taxon>Enterococcus</taxon>
    </lineage>
</organism>
<gene>
    <name evidence="2" type="ORF">K8V42_08655</name>
    <name evidence="3" type="ORF">RU93_GL000569</name>
</gene>
<dbReference type="AlphaFoldDB" id="A0A1L8QQL6"/>
<accession>A0A1L8QQL6</accession>
<proteinExistence type="predicted"/>